<evidence type="ECO:0000313" key="3">
    <source>
        <dbReference type="Proteomes" id="UP000654075"/>
    </source>
</evidence>
<reference evidence="2" key="1">
    <citation type="submission" date="2021-02" db="EMBL/GenBank/DDBJ databases">
        <authorList>
            <person name="Dougan E. K."/>
            <person name="Rhodes N."/>
            <person name="Thang M."/>
            <person name="Chan C."/>
        </authorList>
    </citation>
    <scope>NUCLEOTIDE SEQUENCE</scope>
</reference>
<feature type="non-terminal residue" evidence="2">
    <location>
        <position position="177"/>
    </location>
</feature>
<dbReference type="AlphaFoldDB" id="A0A813E8N5"/>
<accession>A0A813E8N5</accession>
<protein>
    <submittedName>
        <fullName evidence="2">Uncharacterized protein</fullName>
    </submittedName>
</protein>
<feature type="compositionally biased region" description="Low complexity" evidence="1">
    <location>
        <begin position="33"/>
        <end position="56"/>
    </location>
</feature>
<organism evidence="2 3">
    <name type="scientific">Polarella glacialis</name>
    <name type="common">Dinoflagellate</name>
    <dbReference type="NCBI Taxonomy" id="89957"/>
    <lineage>
        <taxon>Eukaryota</taxon>
        <taxon>Sar</taxon>
        <taxon>Alveolata</taxon>
        <taxon>Dinophyceae</taxon>
        <taxon>Suessiales</taxon>
        <taxon>Suessiaceae</taxon>
        <taxon>Polarella</taxon>
    </lineage>
</organism>
<evidence type="ECO:0000256" key="1">
    <source>
        <dbReference type="SAM" id="MobiDB-lite"/>
    </source>
</evidence>
<feature type="region of interest" description="Disordered" evidence="1">
    <location>
        <begin position="1"/>
        <end position="71"/>
    </location>
</feature>
<evidence type="ECO:0000313" key="2">
    <source>
        <dbReference type="EMBL" id="CAE8595300.1"/>
    </source>
</evidence>
<sequence length="177" mass="19745">DPKKLRESDPYPSRLPSAAPFKQVKGSGSTSVPAEEAAAMMAAASTPAASSSSPPTGNMMAGSDRSAQRKDSEPMVWAYYNPFFAKWQRLPEGFEPPGSMDLTAFHKKRTDSVEWSRLFAEGKLTEIIPRGGLTVRYRPAWDTHEPILVKDAQTGKTIQWHDKMERRGKKKECEVKF</sequence>
<dbReference type="Proteomes" id="UP000654075">
    <property type="component" value="Unassembled WGS sequence"/>
</dbReference>
<name>A0A813E8N5_POLGL</name>
<dbReference type="OrthoDB" id="443998at2759"/>
<dbReference type="EMBL" id="CAJNNV010007745">
    <property type="protein sequence ID" value="CAE8595300.1"/>
    <property type="molecule type" value="Genomic_DNA"/>
</dbReference>
<proteinExistence type="predicted"/>
<comment type="caution">
    <text evidence="2">The sequence shown here is derived from an EMBL/GenBank/DDBJ whole genome shotgun (WGS) entry which is preliminary data.</text>
</comment>
<keyword evidence="3" id="KW-1185">Reference proteome</keyword>
<gene>
    <name evidence="2" type="ORF">PGLA1383_LOCUS13813</name>
</gene>